<name>A0A0C2S6L5_9BACL</name>
<evidence type="ECO:0000313" key="1">
    <source>
        <dbReference type="EMBL" id="KIL49674.1"/>
    </source>
</evidence>
<dbReference type="AlphaFoldDB" id="A0A0C2S6L5"/>
<dbReference type="RefSeq" id="WP_131272594.1">
    <property type="nucleotide sequence ID" value="NZ_JXRP01000009.1"/>
</dbReference>
<dbReference type="PATRIC" id="fig|889306.3.peg.1149"/>
<evidence type="ECO:0008006" key="3">
    <source>
        <dbReference type="Google" id="ProtNLM"/>
    </source>
</evidence>
<protein>
    <recommendedName>
        <fullName evidence="3">Transposase</fullName>
    </recommendedName>
</protein>
<dbReference type="Proteomes" id="UP000031938">
    <property type="component" value="Unassembled WGS sequence"/>
</dbReference>
<dbReference type="STRING" id="889306.KP78_11420"/>
<proteinExistence type="predicted"/>
<evidence type="ECO:0000313" key="2">
    <source>
        <dbReference type="Proteomes" id="UP000031938"/>
    </source>
</evidence>
<comment type="caution">
    <text evidence="1">The sequence shown here is derived from an EMBL/GenBank/DDBJ whole genome shotgun (WGS) entry which is preliminary data.</text>
</comment>
<dbReference type="EMBL" id="JXRP01000009">
    <property type="protein sequence ID" value="KIL49674.1"/>
    <property type="molecule type" value="Genomic_DNA"/>
</dbReference>
<dbReference type="OrthoDB" id="2943149at2"/>
<gene>
    <name evidence="1" type="ORF">KP78_11420</name>
</gene>
<keyword evidence="2" id="KW-1185">Reference proteome</keyword>
<accession>A0A0C2S6L5</accession>
<reference evidence="1 2" key="1">
    <citation type="submission" date="2015-01" db="EMBL/GenBank/DDBJ databases">
        <title>Genome sequencing of Jeotgalibacillus soli.</title>
        <authorList>
            <person name="Goh K.M."/>
            <person name="Chan K.-G."/>
            <person name="Yaakop A.S."/>
            <person name="Ee R."/>
            <person name="Gan H.M."/>
            <person name="Chan C.S."/>
        </authorList>
    </citation>
    <scope>NUCLEOTIDE SEQUENCE [LARGE SCALE GENOMIC DNA]</scope>
    <source>
        <strain evidence="1 2">P9</strain>
    </source>
</reference>
<sequence length="51" mass="5974">MTKYSIETKLAAIYTYLDGVESFKDTAQKYNSVKRLGSWVPRKWNHSKHVP</sequence>
<organism evidence="1 2">
    <name type="scientific">Jeotgalibacillus soli</name>
    <dbReference type="NCBI Taxonomy" id="889306"/>
    <lineage>
        <taxon>Bacteria</taxon>
        <taxon>Bacillati</taxon>
        <taxon>Bacillota</taxon>
        <taxon>Bacilli</taxon>
        <taxon>Bacillales</taxon>
        <taxon>Caryophanaceae</taxon>
        <taxon>Jeotgalibacillus</taxon>
    </lineage>
</organism>